<evidence type="ECO:0000256" key="2">
    <source>
        <dbReference type="ARBA" id="ARBA00023002"/>
    </source>
</evidence>
<dbReference type="AlphaFoldDB" id="A0A9Q3WQ96"/>
<dbReference type="PANTHER" id="PTHR11496:SF102">
    <property type="entry name" value="ALCOHOL DEHYDROGENASE 4"/>
    <property type="match status" value="1"/>
</dbReference>
<keyword evidence="2 5" id="KW-0560">Oxidoreductase</keyword>
<dbReference type="Gene3D" id="1.20.1090.10">
    <property type="entry name" value="Dehydroquinate synthase-like - alpha domain"/>
    <property type="match status" value="1"/>
</dbReference>
<dbReference type="Pfam" id="PF25137">
    <property type="entry name" value="ADH_Fe_C"/>
    <property type="match status" value="1"/>
</dbReference>
<proteinExistence type="inferred from homology"/>
<dbReference type="EMBL" id="JAGQAF010000018">
    <property type="protein sequence ID" value="MCE8539965.1"/>
    <property type="molecule type" value="Genomic_DNA"/>
</dbReference>
<evidence type="ECO:0000259" key="3">
    <source>
        <dbReference type="Pfam" id="PF00465"/>
    </source>
</evidence>
<organism evidence="5 6">
    <name type="scientific">Ruegeria pomeroyi</name>
    <dbReference type="NCBI Taxonomy" id="89184"/>
    <lineage>
        <taxon>Bacteria</taxon>
        <taxon>Pseudomonadati</taxon>
        <taxon>Pseudomonadota</taxon>
        <taxon>Alphaproteobacteria</taxon>
        <taxon>Rhodobacterales</taxon>
        <taxon>Roseobacteraceae</taxon>
        <taxon>Ruegeria</taxon>
    </lineage>
</organism>
<protein>
    <submittedName>
        <fullName evidence="5">Iron-containing alcohol dehydrogenase</fullName>
        <ecNumber evidence="5">1.1.1.1</ecNumber>
    </submittedName>
</protein>
<evidence type="ECO:0000259" key="4">
    <source>
        <dbReference type="Pfam" id="PF25137"/>
    </source>
</evidence>
<evidence type="ECO:0000313" key="5">
    <source>
        <dbReference type="EMBL" id="MCE8539965.1"/>
    </source>
</evidence>
<name>A0A9Q3WQ96_9RHOB</name>
<dbReference type="GO" id="GO:0004022">
    <property type="term" value="F:alcohol dehydrogenase (NAD+) activity"/>
    <property type="evidence" value="ECO:0007669"/>
    <property type="project" value="UniProtKB-EC"/>
</dbReference>
<dbReference type="InterPro" id="IPR001670">
    <property type="entry name" value="ADH_Fe/GldA"/>
</dbReference>
<dbReference type="PANTHER" id="PTHR11496">
    <property type="entry name" value="ALCOHOL DEHYDROGENASE"/>
    <property type="match status" value="1"/>
</dbReference>
<evidence type="ECO:0000256" key="1">
    <source>
        <dbReference type="ARBA" id="ARBA00007358"/>
    </source>
</evidence>
<comment type="caution">
    <text evidence="5">The sequence shown here is derived from an EMBL/GenBank/DDBJ whole genome shotgun (WGS) entry which is preliminary data.</text>
</comment>
<dbReference type="Proteomes" id="UP000813672">
    <property type="component" value="Unassembled WGS sequence"/>
</dbReference>
<feature type="domain" description="Fe-containing alcohol dehydrogenase-like C-terminal" evidence="4">
    <location>
        <begin position="164"/>
        <end position="345"/>
    </location>
</feature>
<gene>
    <name evidence="5" type="ORF">KBY27_21090</name>
</gene>
<sequence>MRVLRPLIVTDATASDPRLFEECLEGASAASADPEKARLAVHRIEARANMGDTRAIARRLFTEGRDGIVAFGGRDAIDSCKYAARDFARVRPELRRRLEDGPSIPLIVVPNTPADGAGLRPAVRIGDFNGHFQSCRDEAFVPSALICDSRSYSDLDITDAICAEFDVVVHCIETLARSRLSPPAKSMAIDGLRRAWRLLKRRAAGANPSTSGEAVFSAAVNGALAEDGGLGAIHALALAIEEDQSAPHPHGYFHAAVFKPVMAFNAPAMDRIMPDIEDAMECSGGAAGIVATVSELAAKLGLPVALDELGLDRAARARIACAVSGDVANTTNPRRVRKADYKAILCGSE</sequence>
<comment type="similarity">
    <text evidence="1">Belongs to the iron-containing alcohol dehydrogenase family.</text>
</comment>
<dbReference type="Gene3D" id="3.40.50.1970">
    <property type="match status" value="1"/>
</dbReference>
<dbReference type="SUPFAM" id="SSF56796">
    <property type="entry name" value="Dehydroquinate synthase-like"/>
    <property type="match status" value="1"/>
</dbReference>
<dbReference type="InterPro" id="IPR039697">
    <property type="entry name" value="Alcohol_dehydrogenase_Fe"/>
</dbReference>
<dbReference type="Pfam" id="PF00465">
    <property type="entry name" value="Fe-ADH"/>
    <property type="match status" value="1"/>
</dbReference>
<evidence type="ECO:0000313" key="6">
    <source>
        <dbReference type="Proteomes" id="UP000813672"/>
    </source>
</evidence>
<reference evidence="5" key="1">
    <citation type="journal article" date="2021" name="Environ. Microbiol.">
        <title>Cryptic niche differentiation of novel sediment ecotypes of Rugeria pomeroyi correlates with nitrate respiration.</title>
        <authorList>
            <person name="Lin X."/>
            <person name="McNichol J."/>
            <person name="Chu X."/>
            <person name="Qian Y."/>
            <person name="Luo H."/>
        </authorList>
    </citation>
    <scope>NUCLEOTIDE SEQUENCE</scope>
    <source>
        <strain evidence="5">SZCCDBB064</strain>
    </source>
</reference>
<dbReference type="InterPro" id="IPR056798">
    <property type="entry name" value="ADH_Fe_C"/>
</dbReference>
<dbReference type="GO" id="GO:0046872">
    <property type="term" value="F:metal ion binding"/>
    <property type="evidence" value="ECO:0007669"/>
    <property type="project" value="InterPro"/>
</dbReference>
<accession>A0A9Q3WQ96</accession>
<dbReference type="EC" id="1.1.1.1" evidence="5"/>
<feature type="domain" description="Alcohol dehydrogenase iron-type/glycerol dehydrogenase GldA" evidence="3">
    <location>
        <begin position="5"/>
        <end position="148"/>
    </location>
</feature>